<dbReference type="AlphaFoldDB" id="A0A2X1TMW6"/>
<dbReference type="EMBL" id="JABCUV010000004">
    <property type="protein sequence ID" value="NMW93085.1"/>
    <property type="molecule type" value="Genomic_DNA"/>
</dbReference>
<feature type="transmembrane region" description="Helical" evidence="6">
    <location>
        <begin position="227"/>
        <end position="246"/>
    </location>
</feature>
<evidence type="ECO:0000256" key="5">
    <source>
        <dbReference type="ARBA" id="ARBA00023136"/>
    </source>
</evidence>
<feature type="transmembrane region" description="Helical" evidence="6">
    <location>
        <begin position="74"/>
        <end position="93"/>
    </location>
</feature>
<dbReference type="InterPro" id="IPR051598">
    <property type="entry name" value="TSUP/Inactive_protease-like"/>
</dbReference>
<dbReference type="Proteomes" id="UP001209486">
    <property type="component" value="Unassembled WGS sequence"/>
</dbReference>
<protein>
    <recommendedName>
        <fullName evidence="6">Probable membrane transporter protein</fullName>
    </recommendedName>
</protein>
<evidence type="ECO:0000313" key="11">
    <source>
        <dbReference type="Proteomes" id="UP001209486"/>
    </source>
</evidence>
<dbReference type="PANTHER" id="PTHR43701:SF2">
    <property type="entry name" value="MEMBRANE TRANSPORTER PROTEIN YJNA-RELATED"/>
    <property type="match status" value="1"/>
</dbReference>
<dbReference type="GO" id="GO:0005886">
    <property type="term" value="C:plasma membrane"/>
    <property type="evidence" value="ECO:0007669"/>
    <property type="project" value="UniProtKB-SubCell"/>
</dbReference>
<comment type="similarity">
    <text evidence="2 6">Belongs to the 4-toluene sulfonate uptake permease (TSUP) (TC 2.A.102) family.</text>
</comment>
<reference evidence="8 11" key="1">
    <citation type="submission" date="2019-08" db="EMBL/GenBank/DDBJ databases">
        <title>Comparison of rpoB and gyrB Sequences from Mobiluncus Species and Development of a Multiplex PCR Method for Clinical Detection of Mobiluncus curtisii and Mobiluncus mulieris.</title>
        <authorList>
            <person name="Yang L."/>
            <person name="Shen Y."/>
            <person name="Xu G."/>
            <person name="Shu L.-B."/>
            <person name="Hu J."/>
            <person name="Zhang R."/>
            <person name="Wang Y."/>
            <person name="Zhou H.-W."/>
            <person name="Zhang X."/>
        </authorList>
    </citation>
    <scope>NUCLEOTIDE SEQUENCE [LARGE SCALE GENOMIC DNA]</scope>
    <source>
        <strain evidence="8 11">M26</strain>
    </source>
</reference>
<evidence type="ECO:0000256" key="2">
    <source>
        <dbReference type="ARBA" id="ARBA00009142"/>
    </source>
</evidence>
<dbReference type="RefSeq" id="WP_004013812.1">
    <property type="nucleotide sequence ID" value="NZ_JABCUT010000013.1"/>
</dbReference>
<comment type="subcellular location">
    <subcellularLocation>
        <location evidence="6">Cell membrane</location>
        <topology evidence="6">Multi-pass membrane protein</topology>
    </subcellularLocation>
    <subcellularLocation>
        <location evidence="1">Membrane</location>
        <topology evidence="1">Multi-pass membrane protein</topology>
    </subcellularLocation>
</comment>
<dbReference type="Pfam" id="PF01925">
    <property type="entry name" value="TauE"/>
    <property type="match status" value="1"/>
</dbReference>
<keyword evidence="4 6" id="KW-1133">Transmembrane helix</keyword>
<keyword evidence="5 6" id="KW-0472">Membrane</keyword>
<comment type="caution">
    <text evidence="9">The sequence shown here is derived from an EMBL/GenBank/DDBJ whole genome shotgun (WGS) entry which is preliminary data.</text>
</comment>
<gene>
    <name evidence="8" type="ORF">FYZ43_10505</name>
    <name evidence="9" type="ORF">HHJ74_05155</name>
</gene>
<evidence type="ECO:0000256" key="4">
    <source>
        <dbReference type="ARBA" id="ARBA00022989"/>
    </source>
</evidence>
<dbReference type="PANTHER" id="PTHR43701">
    <property type="entry name" value="MEMBRANE TRANSPORTER PROTEIN MJ0441-RELATED"/>
    <property type="match status" value="1"/>
</dbReference>
<feature type="transmembrane region" description="Helical" evidence="6">
    <location>
        <begin position="188"/>
        <end position="221"/>
    </location>
</feature>
<reference evidence="9 10" key="2">
    <citation type="submission" date="2020-04" db="EMBL/GenBank/DDBJ databases">
        <title>Antimicrobial susceptibility and clonality of vaginal-derived multi-drug resistant Mobiluncus isolates in China.</title>
        <authorList>
            <person name="Zhang X."/>
        </authorList>
    </citation>
    <scope>NUCLEOTIDE SEQUENCE [LARGE SCALE GENOMIC DNA]</scope>
    <source>
        <strain evidence="9 10">7</strain>
    </source>
</reference>
<keyword evidence="3 6" id="KW-0812">Transmembrane</keyword>
<feature type="transmembrane region" description="Helical" evidence="6">
    <location>
        <begin position="99"/>
        <end position="120"/>
    </location>
</feature>
<evidence type="ECO:0000256" key="3">
    <source>
        <dbReference type="ARBA" id="ARBA00022692"/>
    </source>
</evidence>
<feature type="region of interest" description="Disordered" evidence="7">
    <location>
        <begin position="148"/>
        <end position="178"/>
    </location>
</feature>
<feature type="transmembrane region" description="Helical" evidence="6">
    <location>
        <begin position="283"/>
        <end position="303"/>
    </location>
</feature>
<dbReference type="EMBL" id="VSZY01000026">
    <property type="protein sequence ID" value="MCU9969800.1"/>
    <property type="molecule type" value="Genomic_DNA"/>
</dbReference>
<proteinExistence type="inferred from homology"/>
<feature type="transmembrane region" description="Helical" evidence="6">
    <location>
        <begin position="258"/>
        <end position="277"/>
    </location>
</feature>
<evidence type="ECO:0000313" key="9">
    <source>
        <dbReference type="EMBL" id="NMW93085.1"/>
    </source>
</evidence>
<feature type="transmembrane region" description="Helical" evidence="6">
    <location>
        <begin position="43"/>
        <end position="62"/>
    </location>
</feature>
<sequence>MESLLLALVIGLGVGCIVGALGAGGGILSVPALVYLLGQNPHAAGAGSLIIVGATALISLIPRTWEHRVRWKDGLIFGLCSTLATFLGSRLSFWVSGWVLMLLFGVLLVMVGMVMLWKAWQSARTAQRGSSGNGAAATEEAVNGEAVAGSGRDANAGGTGGAAADTTDNTINGAVEPRQRSQAQVRGWIGLLTAASFTGLLTGFFGVGGGFIVVPMLVLVLRFNIREASATSLLVMLLASITGLLSRIGTPLVVQWPAVIAFAMASMLGGLIGAPASRKVPEFALTLAFGVLLLLVAAGVLAAELC</sequence>
<accession>A0A2X1TMW6</accession>
<evidence type="ECO:0000256" key="7">
    <source>
        <dbReference type="SAM" id="MobiDB-lite"/>
    </source>
</evidence>
<evidence type="ECO:0000256" key="6">
    <source>
        <dbReference type="RuleBase" id="RU363041"/>
    </source>
</evidence>
<dbReference type="Proteomes" id="UP000582487">
    <property type="component" value="Unassembled WGS sequence"/>
</dbReference>
<dbReference type="InterPro" id="IPR002781">
    <property type="entry name" value="TM_pro_TauE-like"/>
</dbReference>
<evidence type="ECO:0000313" key="8">
    <source>
        <dbReference type="EMBL" id="MCU9969800.1"/>
    </source>
</evidence>
<feature type="compositionally biased region" description="Low complexity" evidence="7">
    <location>
        <begin position="151"/>
        <end position="174"/>
    </location>
</feature>
<evidence type="ECO:0000313" key="10">
    <source>
        <dbReference type="Proteomes" id="UP000582487"/>
    </source>
</evidence>
<keyword evidence="6" id="KW-1003">Cell membrane</keyword>
<dbReference type="OrthoDB" id="3240334at2"/>
<organism evidence="9 10">
    <name type="scientific">Mobiluncus mulieris</name>
    <dbReference type="NCBI Taxonomy" id="2052"/>
    <lineage>
        <taxon>Bacteria</taxon>
        <taxon>Bacillati</taxon>
        <taxon>Actinomycetota</taxon>
        <taxon>Actinomycetes</taxon>
        <taxon>Actinomycetales</taxon>
        <taxon>Actinomycetaceae</taxon>
        <taxon>Mobiluncus</taxon>
    </lineage>
</organism>
<evidence type="ECO:0000256" key="1">
    <source>
        <dbReference type="ARBA" id="ARBA00004141"/>
    </source>
</evidence>
<name>A0A2X1TMW6_9ACTO</name>